<proteinExistence type="inferred from homology"/>
<keyword evidence="4 9" id="KW-0812">Transmembrane</keyword>
<dbReference type="PANTHER" id="PTHR13117:SF5">
    <property type="entry name" value="PROTEIN RFT1 HOMOLOG"/>
    <property type="match status" value="1"/>
</dbReference>
<dbReference type="Gramene" id="Pp3c18_8280V3.2">
    <property type="protein sequence ID" value="Pp3c18_8280V3.2"/>
    <property type="gene ID" value="Pp3c18_8280"/>
</dbReference>
<evidence type="ECO:0000256" key="5">
    <source>
        <dbReference type="ARBA" id="ARBA00022824"/>
    </source>
</evidence>
<comment type="subcellular location">
    <subcellularLocation>
        <location evidence="1 9">Endoplasmic reticulum membrane</location>
        <topology evidence="1 9">Multi-pass membrane protein</topology>
    </subcellularLocation>
</comment>
<comment type="function">
    <text evidence="8 9">Intramembrane glycolipid transporter that operates in the biosynthetic pathway of dolichol-linked oligosaccharides, the glycan precursors employed in protein asparagine (N)-glycosylation. The sequential addition of sugars to dolichol pyrophosphate produces dolichol-linked oligosaccharides containing fourteen sugars, including two GlcNAcs, nine mannoses and three glucoses. Once assembled, the oligosaccharide is transferred from the lipid to nascent proteins by oligosaccharyltransferases. The assembly of dolichol-linked oligosaccharides begins on the cytosolic side of the endoplasmic reticulum membrane and finishes in its lumen. RFT1 could mediate the translocation of the cytosolically oriented intermediate DolPP-GlcNAc2Man5, produced by ALG11, into the ER lumen where dolichol-linked oligosaccharides assembly continues. However, the intramembrane lipid transporter activity could not be confirmed in vitro.</text>
</comment>
<comment type="pathway">
    <text evidence="2">Protein modification; protein glycosylation.</text>
</comment>
<evidence type="ECO:0000256" key="3">
    <source>
        <dbReference type="ARBA" id="ARBA00010288"/>
    </source>
</evidence>
<feature type="transmembrane region" description="Helical" evidence="9">
    <location>
        <begin position="200"/>
        <end position="222"/>
    </location>
</feature>
<dbReference type="InterPro" id="IPR007594">
    <property type="entry name" value="RFT1"/>
</dbReference>
<comment type="similarity">
    <text evidence="3 9">Belongs to the RFT1 family.</text>
</comment>
<reference evidence="11" key="3">
    <citation type="submission" date="2020-12" db="UniProtKB">
        <authorList>
            <consortium name="EnsemblPlants"/>
        </authorList>
    </citation>
    <scope>IDENTIFICATION</scope>
</reference>
<dbReference type="RefSeq" id="XP_024402162.1">
    <property type="nucleotide sequence ID" value="XM_024546394.2"/>
</dbReference>
<dbReference type="AlphaFoldDB" id="A0A2K1J0B6"/>
<evidence type="ECO:0000256" key="1">
    <source>
        <dbReference type="ARBA" id="ARBA00004477"/>
    </source>
</evidence>
<feature type="transmembrane region" description="Helical" evidence="9">
    <location>
        <begin position="329"/>
        <end position="353"/>
    </location>
</feature>
<dbReference type="Pfam" id="PF04506">
    <property type="entry name" value="Rft-1"/>
    <property type="match status" value="1"/>
</dbReference>
<gene>
    <name evidence="11" type="primary">LOC112295169</name>
    <name evidence="10" type="ORF">PHYPA_022875</name>
</gene>
<feature type="transmembrane region" description="Helical" evidence="9">
    <location>
        <begin position="29"/>
        <end position="50"/>
    </location>
</feature>
<dbReference type="OrthoDB" id="9979195at2759"/>
<protein>
    <recommendedName>
        <fullName evidence="9">Protein RFT1 homolog</fullName>
    </recommendedName>
</protein>
<reference evidence="10 12" key="2">
    <citation type="journal article" date="2018" name="Plant J.">
        <title>The Physcomitrella patens chromosome-scale assembly reveals moss genome structure and evolution.</title>
        <authorList>
            <person name="Lang D."/>
            <person name="Ullrich K.K."/>
            <person name="Murat F."/>
            <person name="Fuchs J."/>
            <person name="Jenkins J."/>
            <person name="Haas F.B."/>
            <person name="Piednoel M."/>
            <person name="Gundlach H."/>
            <person name="Van Bel M."/>
            <person name="Meyberg R."/>
            <person name="Vives C."/>
            <person name="Morata J."/>
            <person name="Symeonidi A."/>
            <person name="Hiss M."/>
            <person name="Muchero W."/>
            <person name="Kamisugi Y."/>
            <person name="Saleh O."/>
            <person name="Blanc G."/>
            <person name="Decker E.L."/>
            <person name="van Gessel N."/>
            <person name="Grimwood J."/>
            <person name="Hayes R.D."/>
            <person name="Graham S.W."/>
            <person name="Gunter L.E."/>
            <person name="McDaniel S.F."/>
            <person name="Hoernstein S.N.W."/>
            <person name="Larsson A."/>
            <person name="Li F.W."/>
            <person name="Perroud P.F."/>
            <person name="Phillips J."/>
            <person name="Ranjan P."/>
            <person name="Rokshar D.S."/>
            <person name="Rothfels C.J."/>
            <person name="Schneider L."/>
            <person name="Shu S."/>
            <person name="Stevenson D.W."/>
            <person name="Thummler F."/>
            <person name="Tillich M."/>
            <person name="Villarreal Aguilar J.C."/>
            <person name="Widiez T."/>
            <person name="Wong G.K."/>
            <person name="Wymore A."/>
            <person name="Zhang Y."/>
            <person name="Zimmer A.D."/>
            <person name="Quatrano R.S."/>
            <person name="Mayer K.F.X."/>
            <person name="Goodstein D."/>
            <person name="Casacuberta J.M."/>
            <person name="Vandepoele K."/>
            <person name="Reski R."/>
            <person name="Cuming A.C."/>
            <person name="Tuskan G.A."/>
            <person name="Maumus F."/>
            <person name="Salse J."/>
            <person name="Schmutz J."/>
            <person name="Rensing S.A."/>
        </authorList>
    </citation>
    <scope>NUCLEOTIDE SEQUENCE [LARGE SCALE GENOMIC DNA]</scope>
    <source>
        <strain evidence="11 12">cv. Gransden 2004</strain>
    </source>
</reference>
<dbReference type="FunCoup" id="A0A2K1J0B6">
    <property type="interactions" value="4309"/>
</dbReference>
<keyword evidence="6 9" id="KW-1133">Transmembrane helix</keyword>
<keyword evidence="5" id="KW-0256">Endoplasmic reticulum</keyword>
<feature type="transmembrane region" description="Helical" evidence="9">
    <location>
        <begin position="137"/>
        <end position="160"/>
    </location>
</feature>
<dbReference type="EnsemblPlants" id="Pp3c18_8280V3.2">
    <property type="protein sequence ID" value="Pp3c18_8280V3.2"/>
    <property type="gene ID" value="Pp3c18_8280"/>
</dbReference>
<evidence type="ECO:0000256" key="7">
    <source>
        <dbReference type="ARBA" id="ARBA00023136"/>
    </source>
</evidence>
<evidence type="ECO:0000313" key="12">
    <source>
        <dbReference type="Proteomes" id="UP000006727"/>
    </source>
</evidence>
<dbReference type="STRING" id="3218.A0A2K1J0B6"/>
<dbReference type="PANTHER" id="PTHR13117">
    <property type="entry name" value="ENDOPLASMIC RETICULUM MULTISPAN TRANSMEMBRANE PROTEIN-RELATED"/>
    <property type="match status" value="1"/>
</dbReference>
<keyword evidence="7 9" id="KW-0472">Membrane</keyword>
<evidence type="ECO:0000256" key="6">
    <source>
        <dbReference type="ARBA" id="ARBA00022989"/>
    </source>
</evidence>
<dbReference type="Gramene" id="Pp3c18_8280V3.1">
    <property type="protein sequence ID" value="Pp3c18_8280V3.1"/>
    <property type="gene ID" value="Pp3c18_8280"/>
</dbReference>
<feature type="transmembrane region" description="Helical" evidence="9">
    <location>
        <begin position="373"/>
        <end position="395"/>
    </location>
</feature>
<evidence type="ECO:0000313" key="11">
    <source>
        <dbReference type="EnsemblPlants" id="Pp3c18_8280V3.1"/>
    </source>
</evidence>
<dbReference type="GeneID" id="112295169"/>
<evidence type="ECO:0000256" key="9">
    <source>
        <dbReference type="RuleBase" id="RU365067"/>
    </source>
</evidence>
<dbReference type="EMBL" id="ABEU02000018">
    <property type="protein sequence ID" value="PNR34976.1"/>
    <property type="molecule type" value="Genomic_DNA"/>
</dbReference>
<evidence type="ECO:0000313" key="10">
    <source>
        <dbReference type="EMBL" id="PNR34976.1"/>
    </source>
</evidence>
<evidence type="ECO:0000256" key="8">
    <source>
        <dbReference type="ARBA" id="ARBA00045912"/>
    </source>
</evidence>
<keyword evidence="12" id="KW-1185">Reference proteome</keyword>
<dbReference type="Gramene" id="Pp3c18_8280V3.3">
    <property type="protein sequence ID" value="Pp3c18_8280V3.3"/>
    <property type="gene ID" value="Pp3c18_8280"/>
</dbReference>
<dbReference type="GO" id="GO:0006488">
    <property type="term" value="P:dolichol-linked oligosaccharide biosynthetic process"/>
    <property type="evidence" value="ECO:0007669"/>
    <property type="project" value="InterPro"/>
</dbReference>
<feature type="transmembrane region" description="Helical" evidence="9">
    <location>
        <begin position="103"/>
        <end position="125"/>
    </location>
</feature>
<reference evidence="10 12" key="1">
    <citation type="journal article" date="2008" name="Science">
        <title>The Physcomitrella genome reveals evolutionary insights into the conquest of land by plants.</title>
        <authorList>
            <person name="Rensing S."/>
            <person name="Lang D."/>
            <person name="Zimmer A."/>
            <person name="Terry A."/>
            <person name="Salamov A."/>
            <person name="Shapiro H."/>
            <person name="Nishiyama T."/>
            <person name="Perroud P.-F."/>
            <person name="Lindquist E."/>
            <person name="Kamisugi Y."/>
            <person name="Tanahashi T."/>
            <person name="Sakakibara K."/>
            <person name="Fujita T."/>
            <person name="Oishi K."/>
            <person name="Shin-I T."/>
            <person name="Kuroki Y."/>
            <person name="Toyoda A."/>
            <person name="Suzuki Y."/>
            <person name="Hashimoto A."/>
            <person name="Yamaguchi K."/>
            <person name="Sugano A."/>
            <person name="Kohara Y."/>
            <person name="Fujiyama A."/>
            <person name="Anterola A."/>
            <person name="Aoki S."/>
            <person name="Ashton N."/>
            <person name="Barbazuk W.B."/>
            <person name="Barker E."/>
            <person name="Bennetzen J."/>
            <person name="Bezanilla M."/>
            <person name="Blankenship R."/>
            <person name="Cho S.H."/>
            <person name="Dutcher S."/>
            <person name="Estelle M."/>
            <person name="Fawcett J.A."/>
            <person name="Gundlach H."/>
            <person name="Hanada K."/>
            <person name="Heyl A."/>
            <person name="Hicks K.A."/>
            <person name="Hugh J."/>
            <person name="Lohr M."/>
            <person name="Mayer K."/>
            <person name="Melkozernov A."/>
            <person name="Murata T."/>
            <person name="Nelson D."/>
            <person name="Pils B."/>
            <person name="Prigge M."/>
            <person name="Reiss B."/>
            <person name="Renner T."/>
            <person name="Rombauts S."/>
            <person name="Rushton P."/>
            <person name="Sanderfoot A."/>
            <person name="Schween G."/>
            <person name="Shiu S.-H."/>
            <person name="Stueber K."/>
            <person name="Theodoulou F.L."/>
            <person name="Tu H."/>
            <person name="Van de Peer Y."/>
            <person name="Verrier P.J."/>
            <person name="Waters E."/>
            <person name="Wood A."/>
            <person name="Yang L."/>
            <person name="Cove D."/>
            <person name="Cuming A."/>
            <person name="Hasebe M."/>
            <person name="Lucas S."/>
            <person name="Mishler D.B."/>
            <person name="Reski R."/>
            <person name="Grigoriev I."/>
            <person name="Quatrano R.S."/>
            <person name="Boore J.L."/>
        </authorList>
    </citation>
    <scope>NUCLEOTIDE SEQUENCE [LARGE SCALE GENOMIC DNA]</scope>
    <source>
        <strain evidence="11 12">cv. Gransden 2004</strain>
    </source>
</reference>
<comment type="caution">
    <text evidence="9">Lacks conserved residue(s) required for the propagation of feature annotation.</text>
</comment>
<evidence type="ECO:0000256" key="2">
    <source>
        <dbReference type="ARBA" id="ARBA00004922"/>
    </source>
</evidence>
<sequence>MVGCKSEDAEGEDEIKPGAKEGSLLFHTFMHLMVSQVSSRLLSFFLNVLVARRLTREQFGLQAVQFHLFTTTVLFISREGFRRGCLRGNVGRNDSESESNARVLAVAWLTLPWGVIASVGVYKVVMWWQGISISQDYASSMVVLGTAALLELGSEPLYILAQHLLLLRVRMIIEGVATFTRCVVTYVLLIQGIGVGGGLVFAYAQLAFSVCLLLGYWFYFLCNYKGTLFPFRNKGKPILDFALIYLCATFTFQSVQKLVLQEGEKLVLVLFDTAYNQGVYGLVDKLGSLVVRSIFQPFEESAFTMFAKAGSTIGTEDRTRNSKSGVERVLILALKLANLVGSVFVAFGPNFAYVLLRLLYTRDWSDGDATVALGYYCIYILALALNGVSEAFLHAVVTKGELLQSNVWLFAFSIVYMCLSVVLTRAAPSTGLILANSINMGMRIVYSLTFIQHFFSDSQTFSLWQAVPNWKVVGALVSSAMITHLSKRFVLDYDNFFPSAVLHVGIGIACLSVVLSTVYNYERPFLHELSTFRGSGRHKPKSN</sequence>
<dbReference type="GO" id="GO:0005789">
    <property type="term" value="C:endoplasmic reticulum membrane"/>
    <property type="evidence" value="ECO:0000318"/>
    <property type="project" value="GO_Central"/>
</dbReference>
<feature type="transmembrane region" description="Helical" evidence="9">
    <location>
        <begin position="172"/>
        <end position="194"/>
    </location>
</feature>
<dbReference type="Proteomes" id="UP000006727">
    <property type="component" value="Chromosome 18"/>
</dbReference>
<feature type="transmembrane region" description="Helical" evidence="9">
    <location>
        <begin position="407"/>
        <end position="427"/>
    </location>
</feature>
<organism evidence="10">
    <name type="scientific">Physcomitrium patens</name>
    <name type="common">Spreading-leaved earth moss</name>
    <name type="synonym">Physcomitrella patens</name>
    <dbReference type="NCBI Taxonomy" id="3218"/>
    <lineage>
        <taxon>Eukaryota</taxon>
        <taxon>Viridiplantae</taxon>
        <taxon>Streptophyta</taxon>
        <taxon>Embryophyta</taxon>
        <taxon>Bryophyta</taxon>
        <taxon>Bryophytina</taxon>
        <taxon>Bryopsida</taxon>
        <taxon>Funariidae</taxon>
        <taxon>Funariales</taxon>
        <taxon>Funariaceae</taxon>
        <taxon>Physcomitrium</taxon>
    </lineage>
</organism>
<dbReference type="EnsemblPlants" id="Pp3c18_8280V3.3">
    <property type="protein sequence ID" value="Pp3c18_8280V3.3"/>
    <property type="gene ID" value="Pp3c18_8280"/>
</dbReference>
<accession>A0A2K1J0B6</accession>
<dbReference type="KEGG" id="ppp:112295169"/>
<evidence type="ECO:0000256" key="4">
    <source>
        <dbReference type="ARBA" id="ARBA00022692"/>
    </source>
</evidence>
<dbReference type="EnsemblPlants" id="Pp3c18_8280V3.1">
    <property type="protein sequence ID" value="Pp3c18_8280V3.1"/>
    <property type="gene ID" value="Pp3c18_8280"/>
</dbReference>
<dbReference type="GO" id="GO:0034203">
    <property type="term" value="P:glycolipid translocation"/>
    <property type="evidence" value="ECO:0000318"/>
    <property type="project" value="GO_Central"/>
</dbReference>
<name>A0A2K1J0B6_PHYPA</name>
<feature type="transmembrane region" description="Helical" evidence="9">
    <location>
        <begin position="496"/>
        <end position="519"/>
    </location>
</feature>